<evidence type="ECO:0000256" key="5">
    <source>
        <dbReference type="ARBA" id="ARBA00023002"/>
    </source>
</evidence>
<comment type="cofactor">
    <cofactor evidence="1">
        <name>Fe(2+)</name>
        <dbReference type="ChEBI" id="CHEBI:29033"/>
    </cofactor>
</comment>
<comment type="similarity">
    <text evidence="2">Belongs to the TfdA dioxygenase family.</text>
</comment>
<dbReference type="EMBL" id="CAJHIA010000007">
    <property type="protein sequence ID" value="CAD6442040.1"/>
    <property type="molecule type" value="Genomic_DNA"/>
</dbReference>
<comment type="caution">
    <text evidence="9">The sequence shown here is derived from an EMBL/GenBank/DDBJ whole genome shotgun (WGS) entry which is preliminary data.</text>
</comment>
<organism evidence="9 10">
    <name type="scientific">Sclerotinia trifoliorum</name>
    <dbReference type="NCBI Taxonomy" id="28548"/>
    <lineage>
        <taxon>Eukaryota</taxon>
        <taxon>Fungi</taxon>
        <taxon>Dikarya</taxon>
        <taxon>Ascomycota</taxon>
        <taxon>Pezizomycotina</taxon>
        <taxon>Leotiomycetes</taxon>
        <taxon>Helotiales</taxon>
        <taxon>Sclerotiniaceae</taxon>
        <taxon>Sclerotinia</taxon>
    </lineage>
</organism>
<dbReference type="Pfam" id="PF02668">
    <property type="entry name" value="TauD"/>
    <property type="match status" value="1"/>
</dbReference>
<dbReference type="GO" id="GO:0005737">
    <property type="term" value="C:cytoplasm"/>
    <property type="evidence" value="ECO:0007669"/>
    <property type="project" value="TreeGrafter"/>
</dbReference>
<evidence type="ECO:0000256" key="1">
    <source>
        <dbReference type="ARBA" id="ARBA00001954"/>
    </source>
</evidence>
<dbReference type="PANTHER" id="PTHR30468:SF29">
    <property type="entry name" value="FAMILY TAURINE DIOXYGENASE, PUTATIVE-RELATED"/>
    <property type="match status" value="1"/>
</dbReference>
<dbReference type="Proteomes" id="UP000624404">
    <property type="component" value="Unassembled WGS sequence"/>
</dbReference>
<evidence type="ECO:0000256" key="4">
    <source>
        <dbReference type="ARBA" id="ARBA00022964"/>
    </source>
</evidence>
<evidence type="ECO:0000256" key="3">
    <source>
        <dbReference type="ARBA" id="ARBA00022723"/>
    </source>
</evidence>
<dbReference type="InterPro" id="IPR003819">
    <property type="entry name" value="TauD/TfdA-like"/>
</dbReference>
<proteinExistence type="inferred from homology"/>
<dbReference type="InterPro" id="IPR042098">
    <property type="entry name" value="TauD-like_sf"/>
</dbReference>
<dbReference type="OrthoDB" id="10257314at2759"/>
<accession>A0A8H2VPI5</accession>
<name>A0A8H2VPI5_9HELO</name>
<evidence type="ECO:0000256" key="6">
    <source>
        <dbReference type="ARBA" id="ARBA00023004"/>
    </source>
</evidence>
<evidence type="ECO:0000313" key="10">
    <source>
        <dbReference type="Proteomes" id="UP000624404"/>
    </source>
</evidence>
<evidence type="ECO:0000259" key="8">
    <source>
        <dbReference type="Pfam" id="PF02668"/>
    </source>
</evidence>
<keyword evidence="3" id="KW-0479">Metal-binding</keyword>
<dbReference type="PANTHER" id="PTHR30468">
    <property type="entry name" value="ALPHA-KETOGLUTARATE-DEPENDENT SULFONATE DIOXYGENASE"/>
    <property type="match status" value="1"/>
</dbReference>
<feature type="compositionally biased region" description="Polar residues" evidence="7">
    <location>
        <begin position="19"/>
        <end position="28"/>
    </location>
</feature>
<keyword evidence="6" id="KW-0408">Iron</keyword>
<dbReference type="GO" id="GO:0046872">
    <property type="term" value="F:metal ion binding"/>
    <property type="evidence" value="ECO:0007669"/>
    <property type="project" value="UniProtKB-KW"/>
</dbReference>
<keyword evidence="4" id="KW-0223">Dioxygenase</keyword>
<evidence type="ECO:0000313" key="9">
    <source>
        <dbReference type="EMBL" id="CAD6442040.1"/>
    </source>
</evidence>
<sequence>MATVNNSSSRNAIAVAESQVENTTGSTSREPKLPPKPKNLPHPEYTTPRDVSPLISVPKAGLQYPNYTPFKLPDLVEHPFVDRGIDSDPKKSKLLGAASEVKHLTPSIGTELVGIQLTSLDDTQKNELARLVAERGVVFLRDQKMDVHEQIEFGSYFGELHIHQMAGIIPDLPWVHPIHKDETAKNGRSHQIWHSDVSYEIQPPGLTFLRMDTLPKAGPDGYEAGGDTIWASGYGIYECEPVEHIKCLQC</sequence>
<gene>
    <name evidence="9" type="ORF">SCLTRI_LOCUS1832</name>
</gene>
<evidence type="ECO:0000256" key="7">
    <source>
        <dbReference type="SAM" id="MobiDB-lite"/>
    </source>
</evidence>
<reference evidence="9" key="1">
    <citation type="submission" date="2020-10" db="EMBL/GenBank/DDBJ databases">
        <authorList>
            <person name="Kusch S."/>
        </authorList>
    </citation>
    <scope>NUCLEOTIDE SEQUENCE</scope>
    <source>
        <strain evidence="9">SwB9</strain>
    </source>
</reference>
<evidence type="ECO:0000256" key="2">
    <source>
        <dbReference type="ARBA" id="ARBA00005896"/>
    </source>
</evidence>
<keyword evidence="10" id="KW-1185">Reference proteome</keyword>
<dbReference type="SUPFAM" id="SSF51197">
    <property type="entry name" value="Clavaminate synthase-like"/>
    <property type="match status" value="1"/>
</dbReference>
<dbReference type="InterPro" id="IPR051323">
    <property type="entry name" value="AtsK-like"/>
</dbReference>
<dbReference type="AlphaFoldDB" id="A0A8H2VPI5"/>
<dbReference type="GO" id="GO:0016706">
    <property type="term" value="F:2-oxoglutarate-dependent dioxygenase activity"/>
    <property type="evidence" value="ECO:0007669"/>
    <property type="project" value="TreeGrafter"/>
</dbReference>
<keyword evidence="5" id="KW-0560">Oxidoreductase</keyword>
<feature type="domain" description="TauD/TfdA-like" evidence="8">
    <location>
        <begin position="100"/>
        <end position="238"/>
    </location>
</feature>
<feature type="compositionally biased region" description="Polar residues" evidence="7">
    <location>
        <begin position="1"/>
        <end position="11"/>
    </location>
</feature>
<dbReference type="Gene3D" id="3.60.130.10">
    <property type="entry name" value="Clavaminate synthase-like"/>
    <property type="match status" value="1"/>
</dbReference>
<feature type="region of interest" description="Disordered" evidence="7">
    <location>
        <begin position="1"/>
        <end position="52"/>
    </location>
</feature>
<protein>
    <submittedName>
        <fullName evidence="9">4de99978-cd30-45fe-bd6a-d9033fb200ad-CDS</fullName>
    </submittedName>
</protein>